<reference evidence="3" key="2">
    <citation type="submission" date="2015-01" db="EMBL/GenBank/DDBJ databases">
        <title>Evolutionary Origins and Diversification of the Mycorrhizal Mutualists.</title>
        <authorList>
            <consortium name="DOE Joint Genome Institute"/>
            <consortium name="Mycorrhizal Genomics Consortium"/>
            <person name="Kohler A."/>
            <person name="Kuo A."/>
            <person name="Nagy L.G."/>
            <person name="Floudas D."/>
            <person name="Copeland A."/>
            <person name="Barry K.W."/>
            <person name="Cichocki N."/>
            <person name="Veneault-Fourrey C."/>
            <person name="LaButti K."/>
            <person name="Lindquist E.A."/>
            <person name="Lipzen A."/>
            <person name="Lundell T."/>
            <person name="Morin E."/>
            <person name="Murat C."/>
            <person name="Riley R."/>
            <person name="Ohm R."/>
            <person name="Sun H."/>
            <person name="Tunlid A."/>
            <person name="Henrissat B."/>
            <person name="Grigoriev I.V."/>
            <person name="Hibbett D.S."/>
            <person name="Martin F."/>
        </authorList>
    </citation>
    <scope>NUCLEOTIDE SEQUENCE [LARGE SCALE GENOMIC DNA]</scope>
    <source>
        <strain evidence="3">441</strain>
    </source>
</reference>
<evidence type="ECO:0000313" key="3">
    <source>
        <dbReference type="Proteomes" id="UP000054018"/>
    </source>
</evidence>
<name>A0A0C9YNG4_9AGAM</name>
<organism evidence="2 3">
    <name type="scientific">Pisolithus microcarpus 441</name>
    <dbReference type="NCBI Taxonomy" id="765257"/>
    <lineage>
        <taxon>Eukaryota</taxon>
        <taxon>Fungi</taxon>
        <taxon>Dikarya</taxon>
        <taxon>Basidiomycota</taxon>
        <taxon>Agaricomycotina</taxon>
        <taxon>Agaricomycetes</taxon>
        <taxon>Agaricomycetidae</taxon>
        <taxon>Boletales</taxon>
        <taxon>Sclerodermatineae</taxon>
        <taxon>Pisolithaceae</taxon>
        <taxon>Pisolithus</taxon>
    </lineage>
</organism>
<feature type="transmembrane region" description="Helical" evidence="1">
    <location>
        <begin position="52"/>
        <end position="73"/>
    </location>
</feature>
<keyword evidence="1" id="KW-0472">Membrane</keyword>
<reference evidence="2 3" key="1">
    <citation type="submission" date="2014-04" db="EMBL/GenBank/DDBJ databases">
        <authorList>
            <consortium name="DOE Joint Genome Institute"/>
            <person name="Kuo A."/>
            <person name="Kohler A."/>
            <person name="Costa M.D."/>
            <person name="Nagy L.G."/>
            <person name="Floudas D."/>
            <person name="Copeland A."/>
            <person name="Barry K.W."/>
            <person name="Cichocki N."/>
            <person name="Veneault-Fourrey C."/>
            <person name="LaButti K."/>
            <person name="Lindquist E.A."/>
            <person name="Lipzen A."/>
            <person name="Lundell T."/>
            <person name="Morin E."/>
            <person name="Murat C."/>
            <person name="Sun H."/>
            <person name="Tunlid A."/>
            <person name="Henrissat B."/>
            <person name="Grigoriev I.V."/>
            <person name="Hibbett D.S."/>
            <person name="Martin F."/>
            <person name="Nordberg H.P."/>
            <person name="Cantor M.N."/>
            <person name="Hua S.X."/>
        </authorList>
    </citation>
    <scope>NUCLEOTIDE SEQUENCE [LARGE SCALE GENOMIC DNA]</scope>
    <source>
        <strain evidence="2 3">441</strain>
    </source>
</reference>
<dbReference type="Proteomes" id="UP000054018">
    <property type="component" value="Unassembled WGS sequence"/>
</dbReference>
<keyword evidence="1" id="KW-1133">Transmembrane helix</keyword>
<dbReference type="AlphaFoldDB" id="A0A0C9YNG4"/>
<dbReference type="HOGENOM" id="CLU_2671986_0_0_1"/>
<evidence type="ECO:0000256" key="1">
    <source>
        <dbReference type="SAM" id="Phobius"/>
    </source>
</evidence>
<accession>A0A0C9YNG4</accession>
<keyword evidence="1" id="KW-0812">Transmembrane</keyword>
<sequence>MAFFLFDCTHERLATGLLGVLDGCPVGIPSEDGNTYAIQSASVEILVGTTPITPVITSTTLSTCCLILFLAAYGF</sequence>
<proteinExistence type="predicted"/>
<protein>
    <submittedName>
        <fullName evidence="2">Uncharacterized protein</fullName>
    </submittedName>
</protein>
<keyword evidence="3" id="KW-1185">Reference proteome</keyword>
<dbReference type="EMBL" id="KN833701">
    <property type="protein sequence ID" value="KIK26525.1"/>
    <property type="molecule type" value="Genomic_DNA"/>
</dbReference>
<evidence type="ECO:0000313" key="2">
    <source>
        <dbReference type="EMBL" id="KIK26525.1"/>
    </source>
</evidence>
<gene>
    <name evidence="2" type="ORF">PISMIDRAFT_675897</name>
</gene>